<keyword evidence="1" id="KW-1133">Transmembrane helix</keyword>
<dbReference type="GeneID" id="94840907"/>
<feature type="transmembrane region" description="Helical" evidence="1">
    <location>
        <begin position="65"/>
        <end position="89"/>
    </location>
</feature>
<proteinExistence type="predicted"/>
<keyword evidence="1" id="KW-0812">Transmembrane</keyword>
<comment type="caution">
    <text evidence="2">The sequence shown here is derived from an EMBL/GenBank/DDBJ whole genome shotgun (WGS) entry which is preliminary data.</text>
</comment>
<dbReference type="RefSeq" id="XP_068357186.1">
    <property type="nucleotide sequence ID" value="XM_068506203.1"/>
</dbReference>
<accession>A0A1J4JZD3</accession>
<dbReference type="EMBL" id="MLAK01000806">
    <property type="protein sequence ID" value="OHT04050.1"/>
    <property type="molecule type" value="Genomic_DNA"/>
</dbReference>
<dbReference type="AlphaFoldDB" id="A0A1J4JZD3"/>
<dbReference type="Proteomes" id="UP000179807">
    <property type="component" value="Unassembled WGS sequence"/>
</dbReference>
<dbReference type="VEuPathDB" id="TrichDB:TRFO_28479"/>
<evidence type="ECO:0000256" key="1">
    <source>
        <dbReference type="SAM" id="Phobius"/>
    </source>
</evidence>
<evidence type="ECO:0000313" key="3">
    <source>
        <dbReference type="Proteomes" id="UP000179807"/>
    </source>
</evidence>
<sequence length="113" mass="12392">MELYGKVTECFQNFTEIQNDEVASLFFPNPSQKKKLRMIFALFLAFALSETESPTPAPTELPTGLFVGLLFGCAAAAGVVMLIIGAIALRFMKPNINDNDVSKHLIQEDPIGK</sequence>
<reference evidence="2" key="1">
    <citation type="submission" date="2016-10" db="EMBL/GenBank/DDBJ databases">
        <authorList>
            <person name="Benchimol M."/>
            <person name="Almeida L.G."/>
            <person name="Vasconcelos A.T."/>
            <person name="Perreira-Neves A."/>
            <person name="Rosa I.A."/>
            <person name="Tasca T."/>
            <person name="Bogo M.R."/>
            <person name="de Souza W."/>
        </authorList>
    </citation>
    <scope>NUCLEOTIDE SEQUENCE [LARGE SCALE GENOMIC DNA]</scope>
    <source>
        <strain evidence="2">K</strain>
    </source>
</reference>
<name>A0A1J4JZD3_9EUKA</name>
<keyword evidence="3" id="KW-1185">Reference proteome</keyword>
<gene>
    <name evidence="2" type="ORF">TRFO_28479</name>
</gene>
<organism evidence="2 3">
    <name type="scientific">Tritrichomonas foetus</name>
    <dbReference type="NCBI Taxonomy" id="1144522"/>
    <lineage>
        <taxon>Eukaryota</taxon>
        <taxon>Metamonada</taxon>
        <taxon>Parabasalia</taxon>
        <taxon>Tritrichomonadida</taxon>
        <taxon>Tritrichomonadidae</taxon>
        <taxon>Tritrichomonas</taxon>
    </lineage>
</organism>
<keyword evidence="1" id="KW-0472">Membrane</keyword>
<evidence type="ECO:0000313" key="2">
    <source>
        <dbReference type="EMBL" id="OHT04050.1"/>
    </source>
</evidence>
<protein>
    <submittedName>
        <fullName evidence="2">Uncharacterized protein</fullName>
    </submittedName>
</protein>